<evidence type="ECO:0000313" key="2">
    <source>
        <dbReference type="Proteomes" id="UP000249661"/>
    </source>
</evidence>
<protein>
    <submittedName>
        <fullName evidence="1">Uncharacterized protein</fullName>
    </submittedName>
</protein>
<reference evidence="1" key="1">
    <citation type="submission" date="2018-02" db="EMBL/GenBank/DDBJ databases">
        <title>The genomes of Aspergillus section Nigri reveals drivers in fungal speciation.</title>
        <authorList>
            <consortium name="DOE Joint Genome Institute"/>
            <person name="Vesth T.C."/>
            <person name="Nybo J."/>
            <person name="Theobald S."/>
            <person name="Brandl J."/>
            <person name="Frisvad J.C."/>
            <person name="Nielsen K.F."/>
            <person name="Lyhne E.K."/>
            <person name="Kogle M.E."/>
            <person name="Kuo A."/>
            <person name="Riley R."/>
            <person name="Clum A."/>
            <person name="Nolan M."/>
            <person name="Lipzen A."/>
            <person name="Salamov A."/>
            <person name="Henrissat B."/>
            <person name="Wiebenga A."/>
            <person name="De vries R.P."/>
            <person name="Grigoriev I.V."/>
            <person name="Mortensen U.H."/>
            <person name="Andersen M.R."/>
            <person name="Baker S.E."/>
        </authorList>
    </citation>
    <scope>NUCLEOTIDE SEQUENCE</scope>
    <source>
        <strain evidence="1">CBS 121060</strain>
    </source>
</reference>
<dbReference type="Proteomes" id="UP000249661">
    <property type="component" value="Unassembled WGS sequence"/>
</dbReference>
<evidence type="ECO:0000313" key="1">
    <source>
        <dbReference type="EMBL" id="RAH65108.1"/>
    </source>
</evidence>
<accession>A0ACD1GUR3</accession>
<sequence>MTVPSISHFNYSNYRVVWGGVFSDQPVSVRKALRGTVPKPSDALLQLHKQRRVRRRALPSWSVLYQIRPLFALCYCTAHGKC</sequence>
<proteinExistence type="predicted"/>
<dbReference type="EMBL" id="KZ825000">
    <property type="protein sequence ID" value="RAH65108.1"/>
    <property type="molecule type" value="Genomic_DNA"/>
</dbReference>
<name>A0ACD1GUR3_9EURO</name>
<keyword evidence="2" id="KW-1185">Reference proteome</keyword>
<gene>
    <name evidence="1" type="ORF">BO66DRAFT_218062</name>
</gene>
<organism evidence="1 2">
    <name type="scientific">Aspergillus aculeatinus CBS 121060</name>
    <dbReference type="NCBI Taxonomy" id="1448322"/>
    <lineage>
        <taxon>Eukaryota</taxon>
        <taxon>Fungi</taxon>
        <taxon>Dikarya</taxon>
        <taxon>Ascomycota</taxon>
        <taxon>Pezizomycotina</taxon>
        <taxon>Eurotiomycetes</taxon>
        <taxon>Eurotiomycetidae</taxon>
        <taxon>Eurotiales</taxon>
        <taxon>Aspergillaceae</taxon>
        <taxon>Aspergillus</taxon>
        <taxon>Aspergillus subgen. Circumdati</taxon>
    </lineage>
</organism>